<comment type="similarity">
    <text evidence="1">Belongs to the bacterial solute-binding protein 1 family.</text>
</comment>
<dbReference type="HOGENOM" id="CLU_031285_10_5_9"/>
<evidence type="ECO:0000256" key="1">
    <source>
        <dbReference type="ARBA" id="ARBA00008520"/>
    </source>
</evidence>
<sequence>MKKLTILIVLLMVGFSLVACSNSSSGKDKNTLEIALWDENASEAVDASIEAFKKENPDIEVKVTYTPFAEYWTKLRTSLGGGSGPDIFWMNGPNFYEYVDSNLIENLETYIDDDPQFAKENYYETVLDLYSFEDELYAAPYFVDSIGLFYNKKLFDEAGVPYPDDSWTWEDIEMYGEELTNKEENIHGYVARITENQQGYYNIIPQAGGYIINEDKTQSGFNTPEAKEAFTFLQNLIDKGISPTVQNQIETKATQMFISERVAMLPEISVHAAEFHKELGDDLGVAPLPAGKEEGSVIHGIGWAMNSKSDNKELSWELIKSLSGEEGITTMAETGFSTPAHKEASQIWLDSIPSIDLQVFLDAHDIGVLYPISKNVAEWQDVETKEIQSAFLGEQTIDEALEKVSEQMNKVLEAENME</sequence>
<gene>
    <name evidence="5" type="ordered locus">OB3424</name>
</gene>
<dbReference type="PANTHER" id="PTHR30061">
    <property type="entry name" value="MALTOSE-BINDING PERIPLASMIC PROTEIN"/>
    <property type="match status" value="1"/>
</dbReference>
<dbReference type="GO" id="GO:0015768">
    <property type="term" value="P:maltose transport"/>
    <property type="evidence" value="ECO:0007669"/>
    <property type="project" value="TreeGrafter"/>
</dbReference>
<dbReference type="GO" id="GO:1901982">
    <property type="term" value="F:maltose binding"/>
    <property type="evidence" value="ECO:0007669"/>
    <property type="project" value="TreeGrafter"/>
</dbReference>
<dbReference type="CDD" id="cd13585">
    <property type="entry name" value="PBP2_TMBP_like"/>
    <property type="match status" value="1"/>
</dbReference>
<feature type="signal peptide" evidence="4">
    <location>
        <begin position="1"/>
        <end position="19"/>
    </location>
</feature>
<dbReference type="PhylomeDB" id="Q8EL08"/>
<dbReference type="Gene3D" id="3.40.190.10">
    <property type="entry name" value="Periplasmic binding protein-like II"/>
    <property type="match status" value="1"/>
</dbReference>
<keyword evidence="3 4" id="KW-0732">Signal</keyword>
<dbReference type="GO" id="GO:0042956">
    <property type="term" value="P:maltodextrin transmembrane transport"/>
    <property type="evidence" value="ECO:0007669"/>
    <property type="project" value="TreeGrafter"/>
</dbReference>
<dbReference type="KEGG" id="oih:OB3424"/>
<name>Q8EL08_OCEIH</name>
<dbReference type="AlphaFoldDB" id="Q8EL08"/>
<protein>
    <submittedName>
        <fullName evidence="5">Hypothetical conserved protein</fullName>
    </submittedName>
</protein>
<dbReference type="RefSeq" id="WP_011067822.1">
    <property type="nucleotide sequence ID" value="NC_004193.1"/>
</dbReference>
<proteinExistence type="inferred from homology"/>
<keyword evidence="6" id="KW-1185">Reference proteome</keyword>
<evidence type="ECO:0000313" key="6">
    <source>
        <dbReference type="Proteomes" id="UP000000822"/>
    </source>
</evidence>
<dbReference type="Pfam" id="PF13416">
    <property type="entry name" value="SBP_bac_8"/>
    <property type="match status" value="1"/>
</dbReference>
<dbReference type="EMBL" id="BA000028">
    <property type="protein sequence ID" value="BAC15380.1"/>
    <property type="molecule type" value="Genomic_DNA"/>
</dbReference>
<evidence type="ECO:0000313" key="5">
    <source>
        <dbReference type="EMBL" id="BAC15380.1"/>
    </source>
</evidence>
<accession>Q8EL08</accession>
<evidence type="ECO:0000256" key="4">
    <source>
        <dbReference type="SAM" id="SignalP"/>
    </source>
</evidence>
<dbReference type="PROSITE" id="PS51257">
    <property type="entry name" value="PROKAR_LIPOPROTEIN"/>
    <property type="match status" value="1"/>
</dbReference>
<dbReference type="STRING" id="221109.gene:10735676"/>
<reference evidence="5 6" key="2">
    <citation type="journal article" date="2002" name="Nucleic Acids Res.">
        <title>Genome sequence of Oceanobacillus iheyensis isolated from the Iheya Ridge and its unexpected adaptive capabilities to extreme environments.</title>
        <authorList>
            <person name="Takami H."/>
            <person name="Takaki Y."/>
            <person name="Uchiyama I."/>
        </authorList>
    </citation>
    <scope>NUCLEOTIDE SEQUENCE [LARGE SCALE GENOMIC DNA]</scope>
    <source>
        <strain evidence="6">DSM 14371 / CIP 107618 / JCM 11309 / KCTC 3954 / HTE831</strain>
    </source>
</reference>
<reference evidence="5 6" key="1">
    <citation type="journal article" date="2001" name="FEMS Microbiol. Lett.">
        <title>Oceanobacillus iheyensis gen. nov., sp. nov., a deep-sea extremely halotolerant and alkaliphilic species isolated from a depth of 1050 m on the Iheya Ridge.</title>
        <authorList>
            <person name="Lu J."/>
            <person name="Nogi Y."/>
            <person name="Takami H."/>
        </authorList>
    </citation>
    <scope>NUCLEOTIDE SEQUENCE [LARGE SCALE GENOMIC DNA]</scope>
    <source>
        <strain evidence="6">DSM 14371 / CIP 107618 / JCM 11309 / KCTC 3954 / HTE831</strain>
    </source>
</reference>
<dbReference type="InterPro" id="IPR006059">
    <property type="entry name" value="SBP"/>
</dbReference>
<organism evidence="5 6">
    <name type="scientific">Oceanobacillus iheyensis (strain DSM 14371 / CIP 107618 / JCM 11309 / KCTC 3954 / HTE831)</name>
    <dbReference type="NCBI Taxonomy" id="221109"/>
    <lineage>
        <taxon>Bacteria</taxon>
        <taxon>Bacillati</taxon>
        <taxon>Bacillota</taxon>
        <taxon>Bacilli</taxon>
        <taxon>Bacillales</taxon>
        <taxon>Bacillaceae</taxon>
        <taxon>Oceanobacillus</taxon>
    </lineage>
</organism>
<dbReference type="PANTHER" id="PTHR30061:SF50">
    <property type="entry name" value="MALTOSE_MALTODEXTRIN-BINDING PERIPLASMIC PROTEIN"/>
    <property type="match status" value="1"/>
</dbReference>
<dbReference type="Proteomes" id="UP000000822">
    <property type="component" value="Chromosome"/>
</dbReference>
<evidence type="ECO:0000256" key="3">
    <source>
        <dbReference type="ARBA" id="ARBA00022729"/>
    </source>
</evidence>
<dbReference type="GO" id="GO:0055052">
    <property type="term" value="C:ATP-binding cassette (ABC) transporter complex, substrate-binding subunit-containing"/>
    <property type="evidence" value="ECO:0007669"/>
    <property type="project" value="TreeGrafter"/>
</dbReference>
<feature type="chain" id="PRO_5038387810" evidence="4">
    <location>
        <begin position="20"/>
        <end position="418"/>
    </location>
</feature>
<dbReference type="SUPFAM" id="SSF53850">
    <property type="entry name" value="Periplasmic binding protein-like II"/>
    <property type="match status" value="1"/>
</dbReference>
<evidence type="ECO:0000256" key="2">
    <source>
        <dbReference type="ARBA" id="ARBA00022448"/>
    </source>
</evidence>
<dbReference type="eggNOG" id="COG1653">
    <property type="taxonomic scope" value="Bacteria"/>
</dbReference>
<keyword evidence="2" id="KW-0813">Transport</keyword>